<comment type="caution">
    <text evidence="1">The sequence shown here is derived from an EMBL/GenBank/DDBJ whole genome shotgun (WGS) entry which is preliminary data.</text>
</comment>
<organism evidence="1 2">
    <name type="scientific">Aspergillus campestris (strain IBT 28561)</name>
    <dbReference type="NCBI Taxonomy" id="1392248"/>
    <lineage>
        <taxon>Eukaryota</taxon>
        <taxon>Fungi</taxon>
        <taxon>Dikarya</taxon>
        <taxon>Ascomycota</taxon>
        <taxon>Pezizomycotina</taxon>
        <taxon>Eurotiomycetes</taxon>
        <taxon>Eurotiomycetidae</taxon>
        <taxon>Eurotiales</taxon>
        <taxon>Aspergillaceae</taxon>
        <taxon>Aspergillus</taxon>
        <taxon>Aspergillus subgen. Circumdati</taxon>
    </lineage>
</organism>
<reference evidence="1" key="1">
    <citation type="submission" date="2016-12" db="EMBL/GenBank/DDBJ databases">
        <title>The genomes of Aspergillus section Nigri reveals drivers in fungal speciation.</title>
        <authorList>
            <consortium name="DOE Joint Genome Institute"/>
            <person name="Vesth T.C."/>
            <person name="Nybo J."/>
            <person name="Theobald S."/>
            <person name="Brandl J."/>
            <person name="Frisvad J.C."/>
            <person name="Nielsen K.F."/>
            <person name="Lyhne E.K."/>
            <person name="Kogle M.E."/>
            <person name="Kuo A."/>
            <person name="Riley R."/>
            <person name="Clum A."/>
            <person name="Nolan M."/>
            <person name="Lipzen A."/>
            <person name="Salamov A."/>
            <person name="Henrissat B."/>
            <person name="Wiebenga A."/>
            <person name="De vries R.P."/>
            <person name="Grigoriev I.V."/>
            <person name="Mortensen U.H."/>
            <person name="Andersen M.R."/>
            <person name="Baker S.E."/>
        </authorList>
    </citation>
    <scope>NUCLEOTIDE SEQUENCE</scope>
    <source>
        <strain evidence="1">IBT 28561</strain>
    </source>
</reference>
<keyword evidence="2" id="KW-1185">Reference proteome</keyword>
<dbReference type="RefSeq" id="XP_024688523.1">
    <property type="nucleotide sequence ID" value="XM_024835583.1"/>
</dbReference>
<dbReference type="VEuPathDB" id="FungiDB:P168DRAFT_276781"/>
<evidence type="ECO:0000313" key="1">
    <source>
        <dbReference type="EMBL" id="PKX99928.1"/>
    </source>
</evidence>
<protein>
    <submittedName>
        <fullName evidence="1">Uncharacterized protein</fullName>
    </submittedName>
</protein>
<dbReference type="EMBL" id="MSFM01000017">
    <property type="protein sequence ID" value="PKX99928.1"/>
    <property type="molecule type" value="Genomic_DNA"/>
</dbReference>
<proteinExistence type="predicted"/>
<dbReference type="Proteomes" id="UP000234254">
    <property type="component" value="Unassembled WGS sequence"/>
</dbReference>
<gene>
    <name evidence="1" type="ORF">P168DRAFT_276781</name>
</gene>
<sequence>MGLDFCLLPGMVYTNHFRHSQVLARGWAHVGAGGWTWLVEADRIGDFPASRRTREPPAACNVLKASTVPRLRPSLASHIIPTYITFSSRLSSFLRSPCSHLIYKLSVLRVGPVSLSFLQIGSFLSEPPPSYLLPLLVPYLSLQPWTGPCTGLSVTSGPPHLPSATHPRRSGDCATVDQSQARLDLVKLGYRSIAPRPYLR</sequence>
<accession>A0A2I1CQN1</accession>
<evidence type="ECO:0000313" key="2">
    <source>
        <dbReference type="Proteomes" id="UP000234254"/>
    </source>
</evidence>
<dbReference type="AlphaFoldDB" id="A0A2I1CQN1"/>
<dbReference type="GeneID" id="36543107"/>
<name>A0A2I1CQN1_ASPC2</name>